<evidence type="ECO:0000313" key="2">
    <source>
        <dbReference type="EMBL" id="OGD99421.1"/>
    </source>
</evidence>
<keyword evidence="1" id="KW-0812">Transmembrane</keyword>
<evidence type="ECO:0000313" key="3">
    <source>
        <dbReference type="Proteomes" id="UP000178393"/>
    </source>
</evidence>
<keyword evidence="1" id="KW-0472">Membrane</keyword>
<proteinExistence type="predicted"/>
<organism evidence="2 3">
    <name type="scientific">Candidatus Curtissbacteria bacterium RIFCSPHIGHO2_12_41_11</name>
    <dbReference type="NCBI Taxonomy" id="1797718"/>
    <lineage>
        <taxon>Bacteria</taxon>
        <taxon>Candidatus Curtissiibacteriota</taxon>
    </lineage>
</organism>
<protein>
    <recommendedName>
        <fullName evidence="4">Type II secretion system protein J</fullName>
    </recommendedName>
</protein>
<reference evidence="2 3" key="1">
    <citation type="journal article" date="2016" name="Nat. Commun.">
        <title>Thousands of microbial genomes shed light on interconnected biogeochemical processes in an aquifer system.</title>
        <authorList>
            <person name="Anantharaman K."/>
            <person name="Brown C.T."/>
            <person name="Hug L.A."/>
            <person name="Sharon I."/>
            <person name="Castelle C.J."/>
            <person name="Probst A.J."/>
            <person name="Thomas B.C."/>
            <person name="Singh A."/>
            <person name="Wilkins M.J."/>
            <person name="Karaoz U."/>
            <person name="Brodie E.L."/>
            <person name="Williams K.H."/>
            <person name="Hubbard S.S."/>
            <person name="Banfield J.F."/>
        </authorList>
    </citation>
    <scope>NUCLEOTIDE SEQUENCE [LARGE SCALE GENOMIC DNA]</scope>
</reference>
<evidence type="ECO:0008006" key="4">
    <source>
        <dbReference type="Google" id="ProtNLM"/>
    </source>
</evidence>
<comment type="caution">
    <text evidence="2">The sequence shown here is derived from an EMBL/GenBank/DDBJ whole genome shotgun (WGS) entry which is preliminary data.</text>
</comment>
<keyword evidence="1" id="KW-1133">Transmembrane helix</keyword>
<dbReference type="EMBL" id="MFBH01000027">
    <property type="protein sequence ID" value="OGD99421.1"/>
    <property type="molecule type" value="Genomic_DNA"/>
</dbReference>
<name>A0A1F5H5P1_9BACT</name>
<sequence length="200" mass="21963">MNHKKPTHYPLPATRYPGVSLVELLIAMSIVGFLGVLIAALYFSHFKLFSSQNTRIEVASENKIALEEITNQIRESQGVAASCCSPTETTNSNVLVLQIWPLNASDDPTEPNPNPTPQYDYIVYKKVSDTLKKKIVPAVGSTRPSSDKIIASKINTLTFTYDNADVSQAAQVTINLTTQNTVNNVTQTDTKTSTAVFRNK</sequence>
<gene>
    <name evidence="2" type="ORF">A2W45_04075</name>
</gene>
<dbReference type="AlphaFoldDB" id="A0A1F5H5P1"/>
<accession>A0A1F5H5P1</accession>
<dbReference type="Proteomes" id="UP000178393">
    <property type="component" value="Unassembled WGS sequence"/>
</dbReference>
<feature type="transmembrane region" description="Helical" evidence="1">
    <location>
        <begin position="20"/>
        <end position="43"/>
    </location>
</feature>
<evidence type="ECO:0000256" key="1">
    <source>
        <dbReference type="SAM" id="Phobius"/>
    </source>
</evidence>